<dbReference type="GO" id="GO:0008691">
    <property type="term" value="F:3-hydroxybutyryl-CoA dehydrogenase activity"/>
    <property type="evidence" value="ECO:0007669"/>
    <property type="project" value="UniProtKB-EC"/>
</dbReference>
<dbReference type="STRING" id="721133.SAMN05216176_101645"/>
<dbReference type="Gene3D" id="3.40.50.720">
    <property type="entry name" value="NAD(P)-binding Rossmann-like Domain"/>
    <property type="match status" value="1"/>
</dbReference>
<dbReference type="Gene3D" id="1.10.1040.10">
    <property type="entry name" value="N-(1-d-carboxylethyl)-l-norvaline Dehydrogenase, domain 2"/>
    <property type="match status" value="2"/>
</dbReference>
<dbReference type="InterPro" id="IPR036291">
    <property type="entry name" value="NAD(P)-bd_dom_sf"/>
</dbReference>
<feature type="domain" description="3-hydroxyacyl-CoA dehydrogenase C-terminal" evidence="2">
    <location>
        <begin position="191"/>
        <end position="288"/>
    </location>
</feature>
<dbReference type="EC" id="1.1.1.157" evidence="4"/>
<evidence type="ECO:0000259" key="3">
    <source>
        <dbReference type="Pfam" id="PF02737"/>
    </source>
</evidence>
<dbReference type="PATRIC" id="fig|1231190.3.peg.703"/>
<dbReference type="Pfam" id="PF02737">
    <property type="entry name" value="3HCDH_N"/>
    <property type="match status" value="1"/>
</dbReference>
<sequence length="498" mass="52829">MMDMNAPQLSLGVIGAGAMGTGIAQVAATGGIDVIVFDTRPGAAAKACEGIAARLSKRAAEGKMPTEDADAAAKRLHPAASLTDIAPCAIVIEAIVEDLTVKTELFSELEKLVAPDAILASNTSSLPIGAIAAGLQRKDRVAGLHFFNPVPVMKLVEIIRGPDTTEAVAEALFVLARRLGRTPVLVKDTPGFLVNFGGRAINTEALALAHENVASPAEIDAVMRDCYGFRMGPFELMDLTGVDVNFPVTRFIYESFFDDPRLRSTPMHRYKLETGQLGRKTGRGFYSYAEGAEKPSADTRTGANPASAVFIHGEMRGLETLLAECGTDILASDDGTAPILAAPLGEDASAYAARNGLDHRRLVCIDMISDTAKRVTLMTSPGAERAVLESVIAIFQEARAVTAIADSPGFIGQRVAAMVANLGCEMAQTGLASVEDIDLAMRLGLNYPKGPLELADAMGPEIVHRILTAVQALTGDDRYRPSQWLRRRAMLGLSARQA</sequence>
<dbReference type="eggNOG" id="COG1250">
    <property type="taxonomic scope" value="Bacteria"/>
</dbReference>
<evidence type="ECO:0000256" key="1">
    <source>
        <dbReference type="ARBA" id="ARBA00023002"/>
    </source>
</evidence>
<proteinExistence type="predicted"/>
<dbReference type="OrthoDB" id="9771883at2"/>
<evidence type="ECO:0000259" key="2">
    <source>
        <dbReference type="Pfam" id="PF00725"/>
    </source>
</evidence>
<dbReference type="Proteomes" id="UP000007374">
    <property type="component" value="Unassembled WGS sequence"/>
</dbReference>
<dbReference type="SUPFAM" id="SSF48179">
    <property type="entry name" value="6-phosphogluconate dehydrogenase C-terminal domain-like"/>
    <property type="match status" value="2"/>
</dbReference>
<dbReference type="InterPro" id="IPR006108">
    <property type="entry name" value="3HC_DH_C"/>
</dbReference>
<accession>K2NWX9</accession>
<comment type="caution">
    <text evidence="4">The sequence shown here is derived from an EMBL/GenBank/DDBJ whole genome shotgun (WGS) entry which is preliminary data.</text>
</comment>
<name>K2NWX9_9HYPH</name>
<dbReference type="FunFam" id="3.40.50.720:FF:000009">
    <property type="entry name" value="Fatty oxidation complex, alpha subunit"/>
    <property type="match status" value="1"/>
</dbReference>
<dbReference type="InterPro" id="IPR006176">
    <property type="entry name" value="3-OHacyl-CoA_DH_NAD-bd"/>
</dbReference>
<keyword evidence="1 4" id="KW-0560">Oxidoreductase</keyword>
<dbReference type="InterPro" id="IPR008927">
    <property type="entry name" value="6-PGluconate_DH-like_C_sf"/>
</dbReference>
<dbReference type="GO" id="GO:0006631">
    <property type="term" value="P:fatty acid metabolic process"/>
    <property type="evidence" value="ECO:0007669"/>
    <property type="project" value="InterPro"/>
</dbReference>
<dbReference type="GO" id="GO:0070403">
    <property type="term" value="F:NAD+ binding"/>
    <property type="evidence" value="ECO:0007669"/>
    <property type="project" value="InterPro"/>
</dbReference>
<dbReference type="NCBIfam" id="NF006124">
    <property type="entry name" value="PRK08268.1"/>
    <property type="match status" value="1"/>
</dbReference>
<dbReference type="EMBL" id="AMSI01000002">
    <property type="protein sequence ID" value="EKF43815.1"/>
    <property type="molecule type" value="Genomic_DNA"/>
</dbReference>
<dbReference type="AlphaFoldDB" id="K2NWX9"/>
<reference evidence="4 5" key="1">
    <citation type="journal article" date="2012" name="J. Bacteriol.">
        <title>Genome Sequence of Nitratireductor indicus Type Strain C115.</title>
        <authorList>
            <person name="Lai Q."/>
            <person name="Li G."/>
            <person name="Yu Z."/>
            <person name="Shao Z."/>
        </authorList>
    </citation>
    <scope>NUCLEOTIDE SEQUENCE [LARGE SCALE GENOMIC DNA]</scope>
    <source>
        <strain evidence="4 5">C115</strain>
    </source>
</reference>
<gene>
    <name evidence="4" type="ORF">NA8A_03345</name>
</gene>
<dbReference type="RefSeq" id="WP_009755950.1">
    <property type="nucleotide sequence ID" value="NZ_AMSI01000002.1"/>
</dbReference>
<feature type="domain" description="3-hydroxyacyl-CoA dehydrogenase C-terminal" evidence="2">
    <location>
        <begin position="409"/>
        <end position="492"/>
    </location>
</feature>
<organism evidence="4 5">
    <name type="scientific">Nitratireductor indicus C115</name>
    <dbReference type="NCBI Taxonomy" id="1231190"/>
    <lineage>
        <taxon>Bacteria</taxon>
        <taxon>Pseudomonadati</taxon>
        <taxon>Pseudomonadota</taxon>
        <taxon>Alphaproteobacteria</taxon>
        <taxon>Hyphomicrobiales</taxon>
        <taxon>Phyllobacteriaceae</taxon>
        <taxon>Nitratireductor</taxon>
    </lineage>
</organism>
<dbReference type="InterPro" id="IPR013328">
    <property type="entry name" value="6PGD_dom2"/>
</dbReference>
<evidence type="ECO:0000313" key="4">
    <source>
        <dbReference type="EMBL" id="EKF43815.1"/>
    </source>
</evidence>
<protein>
    <submittedName>
        <fullName evidence="4">3-hydroxy-acyl-CoA dehydrogenase</fullName>
        <ecNumber evidence="4">1.1.1.157</ecNumber>
    </submittedName>
</protein>
<dbReference type="Pfam" id="PF00725">
    <property type="entry name" value="3HCDH"/>
    <property type="match status" value="2"/>
</dbReference>
<keyword evidence="5" id="KW-1185">Reference proteome</keyword>
<dbReference type="SUPFAM" id="SSF51735">
    <property type="entry name" value="NAD(P)-binding Rossmann-fold domains"/>
    <property type="match status" value="1"/>
</dbReference>
<dbReference type="PANTHER" id="PTHR48075:SF5">
    <property type="entry name" value="3-HYDROXYBUTYRYL-COA DEHYDROGENASE"/>
    <property type="match status" value="1"/>
</dbReference>
<feature type="domain" description="3-hydroxyacyl-CoA dehydrogenase NAD binding" evidence="3">
    <location>
        <begin position="11"/>
        <end position="189"/>
    </location>
</feature>
<dbReference type="PANTHER" id="PTHR48075">
    <property type="entry name" value="3-HYDROXYACYL-COA DEHYDROGENASE FAMILY PROTEIN"/>
    <property type="match status" value="1"/>
</dbReference>
<evidence type="ECO:0000313" key="5">
    <source>
        <dbReference type="Proteomes" id="UP000007374"/>
    </source>
</evidence>